<keyword evidence="2 4" id="KW-0547">Nucleotide-binding</keyword>
<evidence type="ECO:0000259" key="5">
    <source>
        <dbReference type="PROSITE" id="PS50975"/>
    </source>
</evidence>
<dbReference type="Gene3D" id="3.30.470.20">
    <property type="entry name" value="ATP-grasp fold, B domain"/>
    <property type="match status" value="1"/>
</dbReference>
<dbReference type="EC" id="6.3.2.-" evidence="6"/>
<proteinExistence type="predicted"/>
<keyword evidence="1 6" id="KW-0436">Ligase</keyword>
<evidence type="ECO:0000256" key="4">
    <source>
        <dbReference type="PROSITE-ProRule" id="PRU00409"/>
    </source>
</evidence>
<dbReference type="Gene3D" id="3.40.50.20">
    <property type="match status" value="1"/>
</dbReference>
<evidence type="ECO:0000313" key="6">
    <source>
        <dbReference type="EMBL" id="SLN34981.1"/>
    </source>
</evidence>
<evidence type="ECO:0000256" key="1">
    <source>
        <dbReference type="ARBA" id="ARBA00022598"/>
    </source>
</evidence>
<dbReference type="STRING" id="315423.SAMN04488020_103184"/>
<dbReference type="OrthoDB" id="9765608at2"/>
<evidence type="ECO:0000256" key="3">
    <source>
        <dbReference type="ARBA" id="ARBA00022840"/>
    </source>
</evidence>
<dbReference type="InterPro" id="IPR013815">
    <property type="entry name" value="ATP_grasp_subdomain_1"/>
</dbReference>
<dbReference type="InterPro" id="IPR003806">
    <property type="entry name" value="ATP-grasp_PylC-type"/>
</dbReference>
<dbReference type="InterPro" id="IPR052032">
    <property type="entry name" value="ATP-dep_AA_Ligase"/>
</dbReference>
<dbReference type="SUPFAM" id="SSF56059">
    <property type="entry name" value="Glutathione synthetase ATP-binding domain-like"/>
    <property type="match status" value="1"/>
</dbReference>
<gene>
    <name evidence="6" type="primary">lysX</name>
    <name evidence="6" type="ORF">PAM7066_01464</name>
</gene>
<dbReference type="InterPro" id="IPR011761">
    <property type="entry name" value="ATP-grasp"/>
</dbReference>
<dbReference type="PANTHER" id="PTHR43585">
    <property type="entry name" value="FUMIPYRROLE BIOSYNTHESIS PROTEIN C"/>
    <property type="match status" value="1"/>
</dbReference>
<keyword evidence="7" id="KW-1185">Reference proteome</keyword>
<evidence type="ECO:0000256" key="2">
    <source>
        <dbReference type="ARBA" id="ARBA00022741"/>
    </source>
</evidence>
<dbReference type="GO" id="GO:0046872">
    <property type="term" value="F:metal ion binding"/>
    <property type="evidence" value="ECO:0007669"/>
    <property type="project" value="InterPro"/>
</dbReference>
<protein>
    <submittedName>
        <fullName evidence="6">Alpha-aminoadipate--LysW ligase LysX</fullName>
        <ecNumber evidence="6">6.3.2.-</ecNumber>
    </submittedName>
</protein>
<dbReference type="GO" id="GO:0016874">
    <property type="term" value="F:ligase activity"/>
    <property type="evidence" value="ECO:0007669"/>
    <property type="project" value="UniProtKB-KW"/>
</dbReference>
<organism evidence="6 7">
    <name type="scientific">Palleronia marisminoris</name>
    <dbReference type="NCBI Taxonomy" id="315423"/>
    <lineage>
        <taxon>Bacteria</taxon>
        <taxon>Pseudomonadati</taxon>
        <taxon>Pseudomonadota</taxon>
        <taxon>Alphaproteobacteria</taxon>
        <taxon>Rhodobacterales</taxon>
        <taxon>Roseobacteraceae</taxon>
        <taxon>Palleronia</taxon>
    </lineage>
</organism>
<dbReference type="RefSeq" id="WP_085853473.1">
    <property type="nucleotide sequence ID" value="NZ_FOPF01000003.1"/>
</dbReference>
<dbReference type="InterPro" id="IPR048764">
    <property type="entry name" value="PylC_N"/>
</dbReference>
<dbReference type="GO" id="GO:0005524">
    <property type="term" value="F:ATP binding"/>
    <property type="evidence" value="ECO:0007669"/>
    <property type="project" value="UniProtKB-UniRule"/>
</dbReference>
<keyword evidence="3 4" id="KW-0067">ATP-binding</keyword>
<dbReference type="Pfam" id="PF02655">
    <property type="entry name" value="ATP-grasp_3"/>
    <property type="match status" value="1"/>
</dbReference>
<dbReference type="PANTHER" id="PTHR43585:SF2">
    <property type="entry name" value="ATP-GRASP ENZYME FSQD"/>
    <property type="match status" value="1"/>
</dbReference>
<dbReference type="PROSITE" id="PS50975">
    <property type="entry name" value="ATP_GRASP"/>
    <property type="match status" value="1"/>
</dbReference>
<dbReference type="Proteomes" id="UP000193870">
    <property type="component" value="Unassembled WGS sequence"/>
</dbReference>
<reference evidence="6 7" key="1">
    <citation type="submission" date="2017-03" db="EMBL/GenBank/DDBJ databases">
        <authorList>
            <person name="Afonso C.L."/>
            <person name="Miller P.J."/>
            <person name="Scott M.A."/>
            <person name="Spackman E."/>
            <person name="Goraichik I."/>
            <person name="Dimitrov K.M."/>
            <person name="Suarez D.L."/>
            <person name="Swayne D.E."/>
        </authorList>
    </citation>
    <scope>NUCLEOTIDE SEQUENCE [LARGE SCALE GENOMIC DNA]</scope>
    <source>
        <strain evidence="6 7">CECT 7066</strain>
    </source>
</reference>
<dbReference type="Gene3D" id="3.30.1490.20">
    <property type="entry name" value="ATP-grasp fold, A domain"/>
    <property type="match status" value="1"/>
</dbReference>
<accession>A0A1Y5S9N8</accession>
<name>A0A1Y5S9N8_9RHOB</name>
<dbReference type="Pfam" id="PF21360">
    <property type="entry name" value="PylC-like_N"/>
    <property type="match status" value="1"/>
</dbReference>
<dbReference type="EMBL" id="FWFV01000003">
    <property type="protein sequence ID" value="SLN34981.1"/>
    <property type="molecule type" value="Genomic_DNA"/>
</dbReference>
<feature type="domain" description="ATP-grasp" evidence="5">
    <location>
        <begin position="124"/>
        <end position="296"/>
    </location>
</feature>
<sequence>MIRRADILVTSAGRRVGLLQAFRRAGHELGAHTTVHACDMDPALSAGCSAADYAFAVPRCDHPDYIDALLDYCRAKGISLLVPTIDTELAPLARSVDRFAAIGCRVHVGPPELIDIVRDKGRTCALLAEHGVPVPRTYTPEEARRLSDPAHWPLFSKPSAGSASRGLCRVDRPEDIPATYDEPTILQEYLQGPEFTVNVFVDRTGDLRCAIPHLRIQTRAGEVEKGRTVRDPRFTRIARDLVAALPGPRGVMCFQLIDDERRGLRVFEINARFGGGFPLADHAGATFARWLVAEVLDMDSRASDNWRDGIEMIRYDAAFFRSSGAVAE</sequence>
<evidence type="ECO:0000313" key="7">
    <source>
        <dbReference type="Proteomes" id="UP000193870"/>
    </source>
</evidence>
<dbReference type="AlphaFoldDB" id="A0A1Y5S9N8"/>